<sequence length="433" mass="46964">MSQLDKKSSKKSVPEGANGKAETAGSGIARSKMSKFKKIRGFLRGGSKRNKKDAATTKLPESPTKALLPTDEEDAASIYNVDIDDQSIASTAEQTRATDASTFLLGSNDEEQLNEDNDSFFAPARTSYKLKVVLLLMDPATRRFELLQLEFDSMKAIVSDVLAQIPLSVTEKSLRFQVYTGIVGQSGKELTSSQLLSGFCKGNDILVAIPQGYSASDSARLAHPILGDSRVDRMLVASGIDTNPWCDEAKKQKKGDNKSRKDVPTDAATAAPSIKSHSDFAEDTATEDSDATKESLASSFGKIVLWMGVVAVLAALHVYMSTPLTRGQVVPPGAWLSYCGLLPFDPECENAYLNVNFEGKVIAYNSNRDVAWEMQGDVCAAQVGSCVRGLELRDNGLIFVGGKRIRSIRVPDKSVSITPWPFAEKPHLKISRK</sequence>
<dbReference type="GeneID" id="7204411"/>
<evidence type="ECO:0000313" key="3">
    <source>
        <dbReference type="Proteomes" id="UP000000759"/>
    </source>
</evidence>
<dbReference type="KEGG" id="pti:PHATR_46673"/>
<dbReference type="PaxDb" id="2850-Phatr46673"/>
<dbReference type="OrthoDB" id="49194at2759"/>
<feature type="compositionally biased region" description="Basic and acidic residues" evidence="1">
    <location>
        <begin position="247"/>
        <end position="264"/>
    </location>
</feature>
<evidence type="ECO:0000313" key="2">
    <source>
        <dbReference type="EMBL" id="ACI65109.1"/>
    </source>
</evidence>
<accession>B5Y3E8</accession>
<keyword evidence="3" id="KW-1185">Reference proteome</keyword>
<dbReference type="Proteomes" id="UP000000759">
    <property type="component" value="Chromosome 11"/>
</dbReference>
<gene>
    <name evidence="2" type="ORF">PHATR_46673</name>
</gene>
<dbReference type="EMBL" id="CP001141">
    <property type="protein sequence ID" value="ACI65109.1"/>
    <property type="molecule type" value="Genomic_DNA"/>
</dbReference>
<dbReference type="eggNOG" id="ENOG502SREM">
    <property type="taxonomic scope" value="Eukaryota"/>
</dbReference>
<evidence type="ECO:0000256" key="1">
    <source>
        <dbReference type="SAM" id="MobiDB-lite"/>
    </source>
</evidence>
<name>B5Y3E8_PHATC</name>
<protein>
    <recommendedName>
        <fullName evidence="4">Ubiquitin-like domain-containing protein</fullName>
    </recommendedName>
</protein>
<evidence type="ECO:0008006" key="4">
    <source>
        <dbReference type="Google" id="ProtNLM"/>
    </source>
</evidence>
<dbReference type="RefSeq" id="XP_002185639.1">
    <property type="nucleotide sequence ID" value="XM_002185603.1"/>
</dbReference>
<dbReference type="AlphaFoldDB" id="B5Y3E8"/>
<dbReference type="HOGENOM" id="CLU_633816_0_0_1"/>
<proteinExistence type="predicted"/>
<feature type="region of interest" description="Disordered" evidence="1">
    <location>
        <begin position="1"/>
        <end position="66"/>
    </location>
</feature>
<organism evidence="2 3">
    <name type="scientific">Phaeodactylum tricornutum (strain CCAP 1055/1)</name>
    <dbReference type="NCBI Taxonomy" id="556484"/>
    <lineage>
        <taxon>Eukaryota</taxon>
        <taxon>Sar</taxon>
        <taxon>Stramenopiles</taxon>
        <taxon>Ochrophyta</taxon>
        <taxon>Bacillariophyta</taxon>
        <taxon>Bacillariophyceae</taxon>
        <taxon>Bacillariophycidae</taxon>
        <taxon>Naviculales</taxon>
        <taxon>Phaeodactylaceae</taxon>
        <taxon>Phaeodactylum</taxon>
    </lineage>
</organism>
<feature type="compositionally biased region" description="Basic residues" evidence="1">
    <location>
        <begin position="32"/>
        <end position="51"/>
    </location>
</feature>
<dbReference type="InParanoid" id="B5Y3E8"/>
<feature type="region of interest" description="Disordered" evidence="1">
    <location>
        <begin position="246"/>
        <end position="288"/>
    </location>
</feature>
<reference evidence="3" key="2">
    <citation type="submission" date="2008-08" db="EMBL/GenBank/DDBJ databases">
        <authorList>
            <consortium name="Diatom Consortium"/>
            <person name="Grigoriev I."/>
            <person name="Grimwood J."/>
            <person name="Kuo A."/>
            <person name="Otillar R.P."/>
            <person name="Salamov A."/>
            <person name="Detter J.C."/>
            <person name="Lindquist E."/>
            <person name="Shapiro H."/>
            <person name="Lucas S."/>
            <person name="Glavina del Rio T."/>
            <person name="Pitluck S."/>
            <person name="Rokhsar D."/>
            <person name="Bowler C."/>
        </authorList>
    </citation>
    <scope>GENOME REANNOTATION</scope>
    <source>
        <strain evidence="3">CCAP 1055/1</strain>
    </source>
</reference>
<reference evidence="2 3" key="1">
    <citation type="journal article" date="2008" name="Nature">
        <title>The Phaeodactylum genome reveals the evolutionary history of diatom genomes.</title>
        <authorList>
            <person name="Bowler C."/>
            <person name="Allen A.E."/>
            <person name="Badger J.H."/>
            <person name="Grimwood J."/>
            <person name="Jabbari K."/>
            <person name="Kuo A."/>
            <person name="Maheswari U."/>
            <person name="Martens C."/>
            <person name="Maumus F."/>
            <person name="Otillar R.P."/>
            <person name="Rayko E."/>
            <person name="Salamov A."/>
            <person name="Vandepoele K."/>
            <person name="Beszteri B."/>
            <person name="Gruber A."/>
            <person name="Heijde M."/>
            <person name="Katinka M."/>
            <person name="Mock T."/>
            <person name="Valentin K."/>
            <person name="Verret F."/>
            <person name="Berges J.A."/>
            <person name="Brownlee C."/>
            <person name="Cadoret J.P."/>
            <person name="Chiovitti A."/>
            <person name="Choi C.J."/>
            <person name="Coesel S."/>
            <person name="De Martino A."/>
            <person name="Detter J.C."/>
            <person name="Durkin C."/>
            <person name="Falciatore A."/>
            <person name="Fournet J."/>
            <person name="Haruta M."/>
            <person name="Huysman M.J."/>
            <person name="Jenkins B.D."/>
            <person name="Jiroutova K."/>
            <person name="Jorgensen R.E."/>
            <person name="Joubert Y."/>
            <person name="Kaplan A."/>
            <person name="Kroger N."/>
            <person name="Kroth P.G."/>
            <person name="La Roche J."/>
            <person name="Lindquist E."/>
            <person name="Lommer M."/>
            <person name="Martin-Jezequel V."/>
            <person name="Lopez P.J."/>
            <person name="Lucas S."/>
            <person name="Mangogna M."/>
            <person name="McGinnis K."/>
            <person name="Medlin L.K."/>
            <person name="Montsant A."/>
            <person name="Oudot-Le Secq M.P."/>
            <person name="Napoli C."/>
            <person name="Obornik M."/>
            <person name="Parker M.S."/>
            <person name="Petit J.L."/>
            <person name="Porcel B.M."/>
            <person name="Poulsen N."/>
            <person name="Robison M."/>
            <person name="Rychlewski L."/>
            <person name="Rynearson T.A."/>
            <person name="Schmutz J."/>
            <person name="Shapiro H."/>
            <person name="Siaut M."/>
            <person name="Stanley M."/>
            <person name="Sussman M.R."/>
            <person name="Taylor A.R."/>
            <person name="Vardi A."/>
            <person name="von Dassow P."/>
            <person name="Vyverman W."/>
            <person name="Willis A."/>
            <person name="Wyrwicz L.S."/>
            <person name="Rokhsar D.S."/>
            <person name="Weissenbach J."/>
            <person name="Armbrust E.V."/>
            <person name="Green B.R."/>
            <person name="Van de Peer Y."/>
            <person name="Grigoriev I.V."/>
        </authorList>
    </citation>
    <scope>NUCLEOTIDE SEQUENCE [LARGE SCALE GENOMIC DNA]</scope>
    <source>
        <strain evidence="2 3">CCAP 1055/1</strain>
    </source>
</reference>